<name>A0A0E9PBN0_ANGAN</name>
<protein>
    <submittedName>
        <fullName evidence="1">Uncharacterized protein</fullName>
    </submittedName>
</protein>
<organism evidence="1">
    <name type="scientific">Anguilla anguilla</name>
    <name type="common">European freshwater eel</name>
    <name type="synonym">Muraena anguilla</name>
    <dbReference type="NCBI Taxonomy" id="7936"/>
    <lineage>
        <taxon>Eukaryota</taxon>
        <taxon>Metazoa</taxon>
        <taxon>Chordata</taxon>
        <taxon>Craniata</taxon>
        <taxon>Vertebrata</taxon>
        <taxon>Euteleostomi</taxon>
        <taxon>Actinopterygii</taxon>
        <taxon>Neopterygii</taxon>
        <taxon>Teleostei</taxon>
        <taxon>Anguilliformes</taxon>
        <taxon>Anguillidae</taxon>
        <taxon>Anguilla</taxon>
    </lineage>
</organism>
<accession>A0A0E9PBN0</accession>
<reference evidence="1" key="1">
    <citation type="submission" date="2014-11" db="EMBL/GenBank/DDBJ databases">
        <authorList>
            <person name="Amaro Gonzalez C."/>
        </authorList>
    </citation>
    <scope>NUCLEOTIDE SEQUENCE</scope>
</reference>
<sequence>MEAHYKSGFIGGKQVVCMNLRLRV</sequence>
<dbReference type="EMBL" id="GBXM01106491">
    <property type="protein sequence ID" value="JAH02086.1"/>
    <property type="molecule type" value="Transcribed_RNA"/>
</dbReference>
<dbReference type="AlphaFoldDB" id="A0A0E9PBN0"/>
<reference evidence="1" key="2">
    <citation type="journal article" date="2015" name="Fish Shellfish Immunol.">
        <title>Early steps in the European eel (Anguilla anguilla)-Vibrio vulnificus interaction in the gills: Role of the RtxA13 toxin.</title>
        <authorList>
            <person name="Callol A."/>
            <person name="Pajuelo D."/>
            <person name="Ebbesson L."/>
            <person name="Teles M."/>
            <person name="MacKenzie S."/>
            <person name="Amaro C."/>
        </authorList>
    </citation>
    <scope>NUCLEOTIDE SEQUENCE</scope>
</reference>
<proteinExistence type="predicted"/>
<evidence type="ECO:0000313" key="1">
    <source>
        <dbReference type="EMBL" id="JAH02086.1"/>
    </source>
</evidence>